<dbReference type="GeneID" id="81123888"/>
<dbReference type="InterPro" id="IPR055755">
    <property type="entry name" value="DUF7331"/>
</dbReference>
<dbReference type="Proteomes" id="UP001596461">
    <property type="component" value="Unassembled WGS sequence"/>
</dbReference>
<reference evidence="1 2" key="1">
    <citation type="journal article" date="2019" name="Int. J. Syst. Evol. Microbiol.">
        <title>The Global Catalogue of Microorganisms (GCM) 10K type strain sequencing project: providing services to taxonomists for standard genome sequencing and annotation.</title>
        <authorList>
            <consortium name="The Broad Institute Genomics Platform"/>
            <consortium name="The Broad Institute Genome Sequencing Center for Infectious Disease"/>
            <person name="Wu L."/>
            <person name="Ma J."/>
        </authorList>
    </citation>
    <scope>NUCLEOTIDE SEQUENCE [LARGE SCALE GENOMIC DNA]</scope>
    <source>
        <strain evidence="1 2">DT31</strain>
    </source>
</reference>
<keyword evidence="2" id="KW-1185">Reference proteome</keyword>
<evidence type="ECO:0000313" key="1">
    <source>
        <dbReference type="EMBL" id="MFC7069290.1"/>
    </source>
</evidence>
<name>A0ABD5WAZ7_9EURY</name>
<evidence type="ECO:0000313" key="2">
    <source>
        <dbReference type="Proteomes" id="UP001596461"/>
    </source>
</evidence>
<sequence length="56" mass="5954">MTHATDSPLERSGASPDEAVETVEAYEDDGRTVLYDAENPLAWMEASTAVALADLA</sequence>
<dbReference type="AlphaFoldDB" id="A0ABD5WAZ7"/>
<organism evidence="1 2">
    <name type="scientific">Halobaculum lipolyticum</name>
    <dbReference type="NCBI Taxonomy" id="3032001"/>
    <lineage>
        <taxon>Archaea</taxon>
        <taxon>Methanobacteriati</taxon>
        <taxon>Methanobacteriota</taxon>
        <taxon>Stenosarchaea group</taxon>
        <taxon>Halobacteria</taxon>
        <taxon>Halobacteriales</taxon>
        <taxon>Haloferacaceae</taxon>
        <taxon>Halobaculum</taxon>
    </lineage>
</organism>
<protein>
    <submittedName>
        <fullName evidence="1">Uncharacterized protein</fullName>
    </submittedName>
</protein>
<proteinExistence type="predicted"/>
<gene>
    <name evidence="1" type="ORF">ACFQL9_06515</name>
</gene>
<comment type="caution">
    <text evidence="1">The sequence shown here is derived from an EMBL/GenBank/DDBJ whole genome shotgun (WGS) entry which is preliminary data.</text>
</comment>
<dbReference type="Pfam" id="PF24018">
    <property type="entry name" value="DUF7331"/>
    <property type="match status" value="1"/>
</dbReference>
<accession>A0ABD5WAZ7</accession>
<dbReference type="RefSeq" id="WP_284032064.1">
    <property type="nucleotide sequence ID" value="NZ_CP126154.1"/>
</dbReference>
<dbReference type="EMBL" id="JBHTAH010000004">
    <property type="protein sequence ID" value="MFC7069290.1"/>
    <property type="molecule type" value="Genomic_DNA"/>
</dbReference>